<evidence type="ECO:0000313" key="9">
    <source>
        <dbReference type="Proteomes" id="UP000078237"/>
    </source>
</evidence>
<organism evidence="8 9">
    <name type="scientific">Madurella mycetomatis</name>
    <dbReference type="NCBI Taxonomy" id="100816"/>
    <lineage>
        <taxon>Eukaryota</taxon>
        <taxon>Fungi</taxon>
        <taxon>Dikarya</taxon>
        <taxon>Ascomycota</taxon>
        <taxon>Pezizomycotina</taxon>
        <taxon>Sordariomycetes</taxon>
        <taxon>Sordariomycetidae</taxon>
        <taxon>Sordariales</taxon>
        <taxon>Sordariales incertae sedis</taxon>
        <taxon>Madurella</taxon>
    </lineage>
</organism>
<feature type="transmembrane region" description="Helical" evidence="6">
    <location>
        <begin position="583"/>
        <end position="602"/>
    </location>
</feature>
<gene>
    <name evidence="8" type="ORF">MMYC01_203387</name>
</gene>
<dbReference type="PANTHER" id="PTHR11040:SF44">
    <property type="entry name" value="PROTEIN ZNTC-RELATED"/>
    <property type="match status" value="1"/>
</dbReference>
<evidence type="ECO:0000256" key="3">
    <source>
        <dbReference type="ARBA" id="ARBA00022989"/>
    </source>
</evidence>
<dbReference type="PANTHER" id="PTHR11040">
    <property type="entry name" value="ZINC/IRON TRANSPORTER"/>
    <property type="match status" value="1"/>
</dbReference>
<dbReference type="Proteomes" id="UP000078237">
    <property type="component" value="Unassembled WGS sequence"/>
</dbReference>
<feature type="transmembrane region" description="Helical" evidence="6">
    <location>
        <begin position="512"/>
        <end position="532"/>
    </location>
</feature>
<accession>A0A175WA61</accession>
<protein>
    <submittedName>
        <fullName evidence="8">Zinc-regulated transporter 1</fullName>
    </submittedName>
</protein>
<feature type="compositionally biased region" description="Low complexity" evidence="5">
    <location>
        <begin position="458"/>
        <end position="469"/>
    </location>
</feature>
<keyword evidence="9" id="KW-1185">Reference proteome</keyword>
<dbReference type="Pfam" id="PF02535">
    <property type="entry name" value="Zip"/>
    <property type="match status" value="2"/>
</dbReference>
<feature type="signal peptide" evidence="7">
    <location>
        <begin position="1"/>
        <end position="27"/>
    </location>
</feature>
<feature type="compositionally biased region" description="Low complexity" evidence="5">
    <location>
        <begin position="484"/>
        <end position="497"/>
    </location>
</feature>
<dbReference type="GO" id="GO:0005385">
    <property type="term" value="F:zinc ion transmembrane transporter activity"/>
    <property type="evidence" value="ECO:0007669"/>
    <property type="project" value="TreeGrafter"/>
</dbReference>
<dbReference type="GO" id="GO:0005886">
    <property type="term" value="C:plasma membrane"/>
    <property type="evidence" value="ECO:0007669"/>
    <property type="project" value="TreeGrafter"/>
</dbReference>
<dbReference type="STRING" id="100816.A0A175WA61"/>
<feature type="chain" id="PRO_5008043796" evidence="7">
    <location>
        <begin position="28"/>
        <end position="606"/>
    </location>
</feature>
<evidence type="ECO:0000256" key="7">
    <source>
        <dbReference type="SAM" id="SignalP"/>
    </source>
</evidence>
<name>A0A175WA61_9PEZI</name>
<feature type="transmembrane region" description="Helical" evidence="6">
    <location>
        <begin position="273"/>
        <end position="292"/>
    </location>
</feature>
<dbReference type="VEuPathDB" id="FungiDB:MMYC01_203387"/>
<evidence type="ECO:0000313" key="8">
    <source>
        <dbReference type="EMBL" id="KXX80626.1"/>
    </source>
</evidence>
<proteinExistence type="predicted"/>
<feature type="transmembrane region" description="Helical" evidence="6">
    <location>
        <begin position="312"/>
        <end position="331"/>
    </location>
</feature>
<keyword evidence="2 6" id="KW-0812">Transmembrane</keyword>
<dbReference type="AlphaFoldDB" id="A0A175WA61"/>
<feature type="transmembrane region" description="Helical" evidence="6">
    <location>
        <begin position="241"/>
        <end position="261"/>
    </location>
</feature>
<reference evidence="8 9" key="1">
    <citation type="journal article" date="2016" name="Genome Announc.">
        <title>Genome Sequence of Madurella mycetomatis mm55, Isolated from a Human Mycetoma Case in Sudan.</title>
        <authorList>
            <person name="Smit S."/>
            <person name="Derks M.F."/>
            <person name="Bervoets S."/>
            <person name="Fahal A."/>
            <person name="van Leeuwen W."/>
            <person name="van Belkum A."/>
            <person name="van de Sande W.W."/>
        </authorList>
    </citation>
    <scope>NUCLEOTIDE SEQUENCE [LARGE SCALE GENOMIC DNA]</scope>
    <source>
        <strain evidence="9">mm55</strain>
    </source>
</reference>
<sequence length="606" mass="63433">MLRPQPAFWAATLYGLLAASFVDPVLASVSPLQHRAPHVNPTPSDPSPATITAVSECHLHGTVQYCQAGTTEFRISGSATASSYTECHGHGADTYCMAPTGEVQIIAAQAASITPSPTQPTAVMSVTAVSDCHMHDTSLFCMAGATEYHVHTTVTATQDIPPAFTGCHAHGSESFCVNPDGDDVEISLASEESGQEHEEEESGEQNCHFHAGVEHCTGHSSEEGQRNCSRVERDYNIQLRIGLLFVMLVTSSIGVFTPIVMSSFVSPRNVVFTILRQFGTGVIISTAFVHLYTHANLMFQNECLGELAYEATTAGILMAGIFLSFLVEYLGNRLVQWHETKSPNASIESASQGHAHHSVSTRTDLVNISVLEAGSSSTPYVMIGLTLVVAGDSFFLTLFVVIVFHQMFEGLALGTRIAALGRPCPAAAAAAAATTTTPVIHGHDHSYVHGAEPKTTTTITAAPPAADPSAEGKHDTDESNSTHTAGSGTTVSSPSSGTVSAAPGGVSMLKKVALATAFALVTPVGMAIGIGALHNFNGNDPSTIVAIGTLDALSAGILVWVGVVEMWAHDWMLGGEMTRASPLRTALGLAALVAGMAIMSVLGKWA</sequence>
<evidence type="ECO:0000256" key="4">
    <source>
        <dbReference type="ARBA" id="ARBA00023136"/>
    </source>
</evidence>
<dbReference type="EMBL" id="LCTW02000054">
    <property type="protein sequence ID" value="KXX80626.1"/>
    <property type="molecule type" value="Genomic_DNA"/>
</dbReference>
<comment type="caution">
    <text evidence="8">The sequence shown here is derived from an EMBL/GenBank/DDBJ whole genome shotgun (WGS) entry which is preliminary data.</text>
</comment>
<keyword evidence="4 6" id="KW-0472">Membrane</keyword>
<keyword evidence="3 6" id="KW-1133">Transmembrane helix</keyword>
<feature type="region of interest" description="Disordered" evidence="5">
    <location>
        <begin position="458"/>
        <end position="497"/>
    </location>
</feature>
<evidence type="ECO:0000256" key="5">
    <source>
        <dbReference type="SAM" id="MobiDB-lite"/>
    </source>
</evidence>
<evidence type="ECO:0000256" key="6">
    <source>
        <dbReference type="SAM" id="Phobius"/>
    </source>
</evidence>
<feature type="transmembrane region" description="Helical" evidence="6">
    <location>
        <begin position="544"/>
        <end position="563"/>
    </location>
</feature>
<evidence type="ECO:0000256" key="2">
    <source>
        <dbReference type="ARBA" id="ARBA00022692"/>
    </source>
</evidence>
<dbReference type="OrthoDB" id="448280at2759"/>
<feature type="transmembrane region" description="Helical" evidence="6">
    <location>
        <begin position="380"/>
        <end position="404"/>
    </location>
</feature>
<dbReference type="InterPro" id="IPR003689">
    <property type="entry name" value="ZIP"/>
</dbReference>
<evidence type="ECO:0000256" key="1">
    <source>
        <dbReference type="ARBA" id="ARBA00004141"/>
    </source>
</evidence>
<keyword evidence="7" id="KW-0732">Signal</keyword>
<comment type="subcellular location">
    <subcellularLocation>
        <location evidence="1">Membrane</location>
        <topology evidence="1">Multi-pass membrane protein</topology>
    </subcellularLocation>
</comment>